<keyword evidence="3 6" id="KW-0812">Transmembrane</keyword>
<evidence type="ECO:0000256" key="2">
    <source>
        <dbReference type="ARBA" id="ARBA00006843"/>
    </source>
</evidence>
<dbReference type="OrthoDB" id="9906841at2759"/>
<name>A0A401RHT3_CHIPU</name>
<dbReference type="InterPro" id="IPR007593">
    <property type="entry name" value="CD225/Dispanin_fam"/>
</dbReference>
<evidence type="ECO:0000256" key="3">
    <source>
        <dbReference type="ARBA" id="ARBA00022692"/>
    </source>
</evidence>
<proteinExistence type="inferred from homology"/>
<evidence type="ECO:0000256" key="6">
    <source>
        <dbReference type="SAM" id="Phobius"/>
    </source>
</evidence>
<gene>
    <name evidence="7" type="ORF">chiPu_0017650</name>
</gene>
<comment type="similarity">
    <text evidence="2">Belongs to the CD225/Dispanin family.</text>
</comment>
<dbReference type="Proteomes" id="UP000287033">
    <property type="component" value="Unassembled WGS sequence"/>
</dbReference>
<organism evidence="7 8">
    <name type="scientific">Chiloscyllium punctatum</name>
    <name type="common">Brownbanded bambooshark</name>
    <name type="synonym">Hemiscyllium punctatum</name>
    <dbReference type="NCBI Taxonomy" id="137246"/>
    <lineage>
        <taxon>Eukaryota</taxon>
        <taxon>Metazoa</taxon>
        <taxon>Chordata</taxon>
        <taxon>Craniata</taxon>
        <taxon>Vertebrata</taxon>
        <taxon>Chondrichthyes</taxon>
        <taxon>Elasmobranchii</taxon>
        <taxon>Galeomorphii</taxon>
        <taxon>Galeoidea</taxon>
        <taxon>Orectolobiformes</taxon>
        <taxon>Hemiscylliidae</taxon>
        <taxon>Chiloscyllium</taxon>
    </lineage>
</organism>
<accession>A0A401RHT3</accession>
<sequence length="90" mass="9768">MDAATRRSPAHVNWRKDAGGCQCLGVTGDCNISRAQCVPTSRDRKMDGDFDQARTYARKARILNIVASVLSSLVFIAFIAMAGAGMFQTK</sequence>
<evidence type="ECO:0000256" key="4">
    <source>
        <dbReference type="ARBA" id="ARBA00022989"/>
    </source>
</evidence>
<dbReference type="EMBL" id="BEZZ01001338">
    <property type="protein sequence ID" value="GCC17705.1"/>
    <property type="molecule type" value="Genomic_DNA"/>
</dbReference>
<protein>
    <submittedName>
        <fullName evidence="7">Uncharacterized protein</fullName>
    </submittedName>
</protein>
<dbReference type="AlphaFoldDB" id="A0A401RHT3"/>
<comment type="subcellular location">
    <subcellularLocation>
        <location evidence="1">Membrane</location>
    </subcellularLocation>
</comment>
<comment type="caution">
    <text evidence="7">The sequence shown here is derived from an EMBL/GenBank/DDBJ whole genome shotgun (WGS) entry which is preliminary data.</text>
</comment>
<keyword evidence="4 6" id="KW-1133">Transmembrane helix</keyword>
<evidence type="ECO:0000313" key="7">
    <source>
        <dbReference type="EMBL" id="GCC17705.1"/>
    </source>
</evidence>
<keyword evidence="5 6" id="KW-0472">Membrane</keyword>
<evidence type="ECO:0000256" key="5">
    <source>
        <dbReference type="ARBA" id="ARBA00023136"/>
    </source>
</evidence>
<evidence type="ECO:0000313" key="8">
    <source>
        <dbReference type="Proteomes" id="UP000287033"/>
    </source>
</evidence>
<reference evidence="7 8" key="1">
    <citation type="journal article" date="2018" name="Nat. Ecol. Evol.">
        <title>Shark genomes provide insights into elasmobranch evolution and the origin of vertebrates.</title>
        <authorList>
            <person name="Hara Y"/>
            <person name="Yamaguchi K"/>
            <person name="Onimaru K"/>
            <person name="Kadota M"/>
            <person name="Koyanagi M"/>
            <person name="Keeley SD"/>
            <person name="Tatsumi K"/>
            <person name="Tanaka K"/>
            <person name="Motone F"/>
            <person name="Kageyama Y"/>
            <person name="Nozu R"/>
            <person name="Adachi N"/>
            <person name="Nishimura O"/>
            <person name="Nakagawa R"/>
            <person name="Tanegashima C"/>
            <person name="Kiyatake I"/>
            <person name="Matsumoto R"/>
            <person name="Murakumo K"/>
            <person name="Nishida K"/>
            <person name="Terakita A"/>
            <person name="Kuratani S"/>
            <person name="Sato K"/>
            <person name="Hyodo S Kuraku.S."/>
        </authorList>
    </citation>
    <scope>NUCLEOTIDE SEQUENCE [LARGE SCALE GENOMIC DNA]</scope>
</reference>
<feature type="transmembrane region" description="Helical" evidence="6">
    <location>
        <begin position="62"/>
        <end position="87"/>
    </location>
</feature>
<dbReference type="Pfam" id="PF04505">
    <property type="entry name" value="CD225"/>
    <property type="match status" value="1"/>
</dbReference>
<evidence type="ECO:0000256" key="1">
    <source>
        <dbReference type="ARBA" id="ARBA00004370"/>
    </source>
</evidence>
<dbReference type="GO" id="GO:0016020">
    <property type="term" value="C:membrane"/>
    <property type="evidence" value="ECO:0007669"/>
    <property type="project" value="UniProtKB-SubCell"/>
</dbReference>
<keyword evidence="8" id="KW-1185">Reference proteome</keyword>